<dbReference type="InterPro" id="IPR000794">
    <property type="entry name" value="Beta-ketoacyl_synthase"/>
</dbReference>
<dbReference type="OrthoDB" id="5334845at2759"/>
<dbReference type="InterPro" id="IPR014031">
    <property type="entry name" value="Ketoacyl_synth_C"/>
</dbReference>
<name>A0A2T2PAF3_CORCC</name>
<organism evidence="13 14">
    <name type="scientific">Corynespora cassiicola Philippines</name>
    <dbReference type="NCBI Taxonomy" id="1448308"/>
    <lineage>
        <taxon>Eukaryota</taxon>
        <taxon>Fungi</taxon>
        <taxon>Dikarya</taxon>
        <taxon>Ascomycota</taxon>
        <taxon>Pezizomycotina</taxon>
        <taxon>Dothideomycetes</taxon>
        <taxon>Pleosporomycetidae</taxon>
        <taxon>Pleosporales</taxon>
        <taxon>Corynesporascaceae</taxon>
        <taxon>Corynespora</taxon>
    </lineage>
</organism>
<evidence type="ECO:0000256" key="1">
    <source>
        <dbReference type="ARBA" id="ARBA00005194"/>
    </source>
</evidence>
<comment type="pathway">
    <text evidence="1">Lipid metabolism; fatty acid biosynthesis.</text>
</comment>
<keyword evidence="3 9" id="KW-0444">Lipid biosynthesis</keyword>
<feature type="domain" description="Ketosynthase family 3 (KS3)" evidence="12">
    <location>
        <begin position="1"/>
        <end position="428"/>
    </location>
</feature>
<feature type="active site" description="For beta-ketoacyl synthase activity" evidence="10">
    <location>
        <position position="172"/>
    </location>
</feature>
<evidence type="ECO:0000256" key="11">
    <source>
        <dbReference type="RuleBase" id="RU003694"/>
    </source>
</evidence>
<dbReference type="FunFam" id="3.40.47.10:FF:000024">
    <property type="entry name" value="3-oxoacyl-[acyl-carrier-protein] synthase, mitochondrial"/>
    <property type="match status" value="1"/>
</dbReference>
<evidence type="ECO:0000256" key="8">
    <source>
        <dbReference type="ARBA" id="ARBA00023315"/>
    </source>
</evidence>
<gene>
    <name evidence="13" type="ORF">BS50DRAFT_567429</name>
</gene>
<evidence type="ECO:0000259" key="12">
    <source>
        <dbReference type="PROSITE" id="PS52004"/>
    </source>
</evidence>
<dbReference type="InterPro" id="IPR020841">
    <property type="entry name" value="PKS_Beta-ketoAc_synthase_dom"/>
</dbReference>
<dbReference type="NCBIfam" id="TIGR03150">
    <property type="entry name" value="fabF"/>
    <property type="match status" value="1"/>
</dbReference>
<dbReference type="CDD" id="cd00834">
    <property type="entry name" value="KAS_I_II"/>
    <property type="match status" value="1"/>
</dbReference>
<keyword evidence="6" id="KW-0443">Lipid metabolism</keyword>
<dbReference type="FunFam" id="3.40.47.10:FF:000015">
    <property type="entry name" value="3-oxoacyl-[acyl-carrier-protein] synthase, mitochondrial"/>
    <property type="match status" value="1"/>
</dbReference>
<dbReference type="AlphaFoldDB" id="A0A2T2PAF3"/>
<reference evidence="13 14" key="1">
    <citation type="journal article" date="2018" name="Front. Microbiol.">
        <title>Genome-Wide Analysis of Corynespora cassiicola Leaf Fall Disease Putative Effectors.</title>
        <authorList>
            <person name="Lopez D."/>
            <person name="Ribeiro S."/>
            <person name="Label P."/>
            <person name="Fumanal B."/>
            <person name="Venisse J.S."/>
            <person name="Kohler A."/>
            <person name="de Oliveira R.R."/>
            <person name="Labutti K."/>
            <person name="Lipzen A."/>
            <person name="Lail K."/>
            <person name="Bauer D."/>
            <person name="Ohm R.A."/>
            <person name="Barry K.W."/>
            <person name="Spatafora J."/>
            <person name="Grigoriev I.V."/>
            <person name="Martin F.M."/>
            <person name="Pujade-Renaud V."/>
        </authorList>
    </citation>
    <scope>NUCLEOTIDE SEQUENCE [LARGE SCALE GENOMIC DNA]</scope>
    <source>
        <strain evidence="13 14">Philippines</strain>
    </source>
</reference>
<dbReference type="Pfam" id="PF00109">
    <property type="entry name" value="ketoacyl-synt"/>
    <property type="match status" value="1"/>
</dbReference>
<dbReference type="InterPro" id="IPR018201">
    <property type="entry name" value="Ketoacyl_synth_AS"/>
</dbReference>
<dbReference type="InterPro" id="IPR014030">
    <property type="entry name" value="Ketoacyl_synth_N"/>
</dbReference>
<dbReference type="NCBIfam" id="NF004970">
    <property type="entry name" value="PRK06333.1"/>
    <property type="match status" value="1"/>
</dbReference>
<evidence type="ECO:0000256" key="9">
    <source>
        <dbReference type="PIRNR" id="PIRNR000447"/>
    </source>
</evidence>
<dbReference type="PROSITE" id="PS52004">
    <property type="entry name" value="KS3_2"/>
    <property type="match status" value="1"/>
</dbReference>
<dbReference type="Gene3D" id="3.40.47.10">
    <property type="match status" value="1"/>
</dbReference>
<evidence type="ECO:0000256" key="10">
    <source>
        <dbReference type="PIRSR" id="PIRSR000447-1"/>
    </source>
</evidence>
<proteinExistence type="inferred from homology"/>
<dbReference type="GO" id="GO:0004315">
    <property type="term" value="F:3-oxoacyl-[acyl-carrier-protein] synthase activity"/>
    <property type="evidence" value="ECO:0007669"/>
    <property type="project" value="InterPro"/>
</dbReference>
<dbReference type="GO" id="GO:0006633">
    <property type="term" value="P:fatty acid biosynthetic process"/>
    <property type="evidence" value="ECO:0007669"/>
    <property type="project" value="UniProtKB-KW"/>
</dbReference>
<dbReference type="PIRSF" id="PIRSF000447">
    <property type="entry name" value="KAS_II"/>
    <property type="match status" value="1"/>
</dbReference>
<dbReference type="GO" id="GO:0005739">
    <property type="term" value="C:mitochondrion"/>
    <property type="evidence" value="ECO:0007669"/>
    <property type="project" value="TreeGrafter"/>
</dbReference>
<evidence type="ECO:0000256" key="6">
    <source>
        <dbReference type="ARBA" id="ARBA00023098"/>
    </source>
</evidence>
<evidence type="ECO:0000256" key="3">
    <source>
        <dbReference type="ARBA" id="ARBA00022516"/>
    </source>
</evidence>
<accession>A0A2T2PAF3</accession>
<keyword evidence="7 9" id="KW-0275">Fatty acid biosynthesis</keyword>
<keyword evidence="14" id="KW-1185">Reference proteome</keyword>
<dbReference type="InterPro" id="IPR017568">
    <property type="entry name" value="3-oxoacyl-ACP_synth-2"/>
</dbReference>
<keyword evidence="4 9" id="KW-0808">Transferase</keyword>
<evidence type="ECO:0000256" key="5">
    <source>
        <dbReference type="ARBA" id="ARBA00022832"/>
    </source>
</evidence>
<protein>
    <recommendedName>
        <fullName evidence="9">3-oxoacyl-[acyl-carrier-protein] synthase</fullName>
    </recommendedName>
</protein>
<dbReference type="SMART" id="SM00825">
    <property type="entry name" value="PKS_KS"/>
    <property type="match status" value="1"/>
</dbReference>
<keyword evidence="8" id="KW-0012">Acyltransferase</keyword>
<dbReference type="Pfam" id="PF02801">
    <property type="entry name" value="Ketoacyl-synt_C"/>
    <property type="match status" value="1"/>
</dbReference>
<dbReference type="PROSITE" id="PS00606">
    <property type="entry name" value="KS3_1"/>
    <property type="match status" value="1"/>
</dbReference>
<keyword evidence="5" id="KW-0276">Fatty acid metabolism</keyword>
<dbReference type="Proteomes" id="UP000240883">
    <property type="component" value="Unassembled WGS sequence"/>
</dbReference>
<evidence type="ECO:0000256" key="7">
    <source>
        <dbReference type="ARBA" id="ARBA00023160"/>
    </source>
</evidence>
<evidence type="ECO:0000256" key="4">
    <source>
        <dbReference type="ARBA" id="ARBA00022679"/>
    </source>
</evidence>
<dbReference type="PANTHER" id="PTHR11712:SF336">
    <property type="entry name" value="3-OXOACYL-[ACYL-CARRIER-PROTEIN] SYNTHASE, MITOCHONDRIAL"/>
    <property type="match status" value="1"/>
</dbReference>
<sequence>MRRVVVTGLGLVTPLGIGVRRAWSRLLDGHCGIVSIKDRSPEFAVLPSQVAGVIPKGKKEDGMWNPKEWLSPTDERRMARFAQYAMVASEEALNDSGWAPTKEEDLEVTGVYMGSGIGSLDDVYDTTVAYEKGGYKKVSPLFVPRLLINLAAGHVSMRYGFKGPNHAATTACTTGAHSIGDAARLIQFGDADVMIAGGAESCIHPLAISGFARARSLATDWNDNPTAASRPFDKDRAGFVIGEGAGVVVLEELEHAKKRGAKIYAEVAGYGLSSDAHHMTAPREDGQGPYLAMKHALRHAGIKPSAVDYINAHATSTALGDAAENYAIKNLLLGEEGKQKASEINTSSTKGAIGHLLGAAGSVEAIFTVMGLHHNVLPPTLNLENPGDPPEKFDCNYVAKTAQEKEVRVALSNSFGFGGTNASICFSKL</sequence>
<evidence type="ECO:0000313" key="14">
    <source>
        <dbReference type="Proteomes" id="UP000240883"/>
    </source>
</evidence>
<dbReference type="InterPro" id="IPR016039">
    <property type="entry name" value="Thiolase-like"/>
</dbReference>
<dbReference type="SUPFAM" id="SSF53901">
    <property type="entry name" value="Thiolase-like"/>
    <property type="match status" value="2"/>
</dbReference>
<evidence type="ECO:0000256" key="2">
    <source>
        <dbReference type="ARBA" id="ARBA00008467"/>
    </source>
</evidence>
<comment type="similarity">
    <text evidence="2 9 11">Belongs to the thiolase-like superfamily. Beta-ketoacyl-ACP synthases family.</text>
</comment>
<dbReference type="PANTHER" id="PTHR11712">
    <property type="entry name" value="POLYKETIDE SYNTHASE-RELATED"/>
    <property type="match status" value="1"/>
</dbReference>
<dbReference type="NCBIfam" id="NF005589">
    <property type="entry name" value="PRK07314.1"/>
    <property type="match status" value="1"/>
</dbReference>
<dbReference type="STRING" id="1448308.A0A2T2PAF3"/>
<dbReference type="EMBL" id="KZ678128">
    <property type="protein sequence ID" value="PSN74625.1"/>
    <property type="molecule type" value="Genomic_DNA"/>
</dbReference>
<evidence type="ECO:0000313" key="13">
    <source>
        <dbReference type="EMBL" id="PSN74625.1"/>
    </source>
</evidence>